<feature type="transmembrane region" description="Helical" evidence="6">
    <location>
        <begin position="335"/>
        <end position="358"/>
    </location>
</feature>
<dbReference type="SUPFAM" id="SSF103473">
    <property type="entry name" value="MFS general substrate transporter"/>
    <property type="match status" value="1"/>
</dbReference>
<dbReference type="Gene3D" id="1.20.1250.20">
    <property type="entry name" value="MFS general substrate transporter like domains"/>
    <property type="match status" value="2"/>
</dbReference>
<evidence type="ECO:0000256" key="1">
    <source>
        <dbReference type="ARBA" id="ARBA00004141"/>
    </source>
</evidence>
<comment type="subcellular location">
    <subcellularLocation>
        <location evidence="1">Membrane</location>
        <topology evidence="1">Multi-pass membrane protein</topology>
    </subcellularLocation>
</comment>
<evidence type="ECO:0000259" key="7">
    <source>
        <dbReference type="PROSITE" id="PS50850"/>
    </source>
</evidence>
<evidence type="ECO:0000256" key="5">
    <source>
        <dbReference type="SAM" id="MobiDB-lite"/>
    </source>
</evidence>
<feature type="transmembrane region" description="Helical" evidence="6">
    <location>
        <begin position="425"/>
        <end position="450"/>
    </location>
</feature>
<feature type="transmembrane region" description="Helical" evidence="6">
    <location>
        <begin position="191"/>
        <end position="213"/>
    </location>
</feature>
<feature type="transmembrane region" description="Helical" evidence="6">
    <location>
        <begin position="370"/>
        <end position="390"/>
    </location>
</feature>
<dbReference type="GO" id="GO:0015174">
    <property type="term" value="F:basic amino acid transmembrane transporter activity"/>
    <property type="evidence" value="ECO:0007669"/>
    <property type="project" value="TreeGrafter"/>
</dbReference>
<dbReference type="GO" id="GO:0000329">
    <property type="term" value="C:fungal-type vacuole membrane"/>
    <property type="evidence" value="ECO:0007669"/>
    <property type="project" value="TreeGrafter"/>
</dbReference>
<dbReference type="Proteomes" id="UP000298493">
    <property type="component" value="Unassembled WGS sequence"/>
</dbReference>
<evidence type="ECO:0000256" key="6">
    <source>
        <dbReference type="SAM" id="Phobius"/>
    </source>
</evidence>
<dbReference type="InterPro" id="IPR011701">
    <property type="entry name" value="MFS"/>
</dbReference>
<gene>
    <name evidence="8" type="ORF">E6O75_ATG03635</name>
</gene>
<evidence type="ECO:0000256" key="3">
    <source>
        <dbReference type="ARBA" id="ARBA00022989"/>
    </source>
</evidence>
<accession>A0A4Z1PRU1</accession>
<feature type="transmembrane region" description="Helical" evidence="6">
    <location>
        <begin position="266"/>
        <end position="290"/>
    </location>
</feature>
<evidence type="ECO:0000313" key="9">
    <source>
        <dbReference type="Proteomes" id="UP000298493"/>
    </source>
</evidence>
<sequence>MPSDTPSERTPLLHEPGNHPLPRHEITRTQLAPELVEREETEIEASNEEAENLSPFYGDYTKTQFWFLYGPILFMYFLANFDSTLMASSHPVITSYFHASNAASWLSTAFMLTSTAFQPLFGRVSDTLGRRPLYIFSLVMFAATTLWCSLAQSIGSFIAARAFCGLGAGGVMAMGSIITNDLIKIEFRGTYQAYINLFYGLGAASGAAFGGFLCDRLGWRWTFGIQVPPILILLICGLSSVPSNLGPNLAQHAGQKWYQTLKGFDLAGSFCLTLTTASLILGLNLGGNILPWNHPIVISALITSVLAAALLIRIESRAHRPVMPLTMLSKSPRANLVFSNFFGTLGINTVVFNAPLYFQAVKLDSASMSGFRLAASSGLQTVFAVSTGFFITYTGRMKSPQALGAICMLIGSIVLSSMWDGIPPWLATIFVVPPSLGLAFMFPATSISVLAVSSHRDQAVMTSTLSLWRNLGTVMGVAISSLIVQNGLIAYLDEYITGPNKIKIIQNVRKSVSTIRELEGLHQHEAIMAYAAALRLAFMSAILYFVIVNMLVLPIQLPRLGKGKVAADMEDE</sequence>
<dbReference type="InterPro" id="IPR020846">
    <property type="entry name" value="MFS_dom"/>
</dbReference>
<organism evidence="8 9">
    <name type="scientific">Venturia nashicola</name>
    <dbReference type="NCBI Taxonomy" id="86259"/>
    <lineage>
        <taxon>Eukaryota</taxon>
        <taxon>Fungi</taxon>
        <taxon>Dikarya</taxon>
        <taxon>Ascomycota</taxon>
        <taxon>Pezizomycotina</taxon>
        <taxon>Dothideomycetes</taxon>
        <taxon>Pleosporomycetidae</taxon>
        <taxon>Venturiales</taxon>
        <taxon>Venturiaceae</taxon>
        <taxon>Venturia</taxon>
    </lineage>
</organism>
<dbReference type="EMBL" id="SNSC02000003">
    <property type="protein sequence ID" value="TID25772.1"/>
    <property type="molecule type" value="Genomic_DNA"/>
</dbReference>
<comment type="caution">
    <text evidence="8">The sequence shown here is derived from an EMBL/GenBank/DDBJ whole genome shotgun (WGS) entry which is preliminary data.</text>
</comment>
<dbReference type="AlphaFoldDB" id="A0A4Z1PRU1"/>
<feature type="transmembrane region" description="Helical" evidence="6">
    <location>
        <begin position="102"/>
        <end position="121"/>
    </location>
</feature>
<feature type="transmembrane region" description="Helical" evidence="6">
    <location>
        <begin position="296"/>
        <end position="314"/>
    </location>
</feature>
<dbReference type="PANTHER" id="PTHR23501:SF67">
    <property type="entry name" value="MFS MULTIDRUG EFFLUX TRANSPORTER (EUROFUNG)"/>
    <property type="match status" value="1"/>
</dbReference>
<dbReference type="PANTHER" id="PTHR23501">
    <property type="entry name" value="MAJOR FACILITATOR SUPERFAMILY"/>
    <property type="match status" value="1"/>
</dbReference>
<protein>
    <submittedName>
        <fullName evidence="8">MFS general substrate transporter</fullName>
    </submittedName>
</protein>
<dbReference type="InterPro" id="IPR036259">
    <property type="entry name" value="MFS_trans_sf"/>
</dbReference>
<name>A0A4Z1PRU1_9PEZI</name>
<reference evidence="8 9" key="1">
    <citation type="submission" date="2019-04" db="EMBL/GenBank/DDBJ databases">
        <title>High contiguity whole genome sequence and gene annotation resource for two Venturia nashicola isolates.</title>
        <authorList>
            <person name="Prokchorchik M."/>
            <person name="Won K."/>
            <person name="Lee Y."/>
            <person name="Choi E.D."/>
            <person name="Segonzac C."/>
            <person name="Sohn K.H."/>
        </authorList>
    </citation>
    <scope>NUCLEOTIDE SEQUENCE [LARGE SCALE GENOMIC DNA]</scope>
    <source>
        <strain evidence="8 9">PRI2</strain>
    </source>
</reference>
<feature type="transmembrane region" description="Helical" evidence="6">
    <location>
        <begin position="402"/>
        <end position="419"/>
    </location>
</feature>
<feature type="transmembrane region" description="Helical" evidence="6">
    <location>
        <begin position="527"/>
        <end position="552"/>
    </location>
</feature>
<feature type="domain" description="Major facilitator superfamily (MFS) profile" evidence="7">
    <location>
        <begin position="68"/>
        <end position="558"/>
    </location>
</feature>
<keyword evidence="2 6" id="KW-0812">Transmembrane</keyword>
<keyword evidence="9" id="KW-1185">Reference proteome</keyword>
<proteinExistence type="predicted"/>
<feature type="transmembrane region" description="Helical" evidence="6">
    <location>
        <begin position="65"/>
        <end position="82"/>
    </location>
</feature>
<keyword evidence="4 6" id="KW-0472">Membrane</keyword>
<dbReference type="Pfam" id="PF07690">
    <property type="entry name" value="MFS_1"/>
    <property type="match status" value="1"/>
</dbReference>
<feature type="transmembrane region" description="Helical" evidence="6">
    <location>
        <begin position="158"/>
        <end position="179"/>
    </location>
</feature>
<feature type="transmembrane region" description="Helical" evidence="6">
    <location>
        <begin position="225"/>
        <end position="245"/>
    </location>
</feature>
<dbReference type="PROSITE" id="PS50850">
    <property type="entry name" value="MFS"/>
    <property type="match status" value="1"/>
</dbReference>
<dbReference type="FunFam" id="1.20.1720.10:FF:000024">
    <property type="entry name" value="MFS multidrug transporter, putative"/>
    <property type="match status" value="1"/>
</dbReference>
<feature type="region of interest" description="Disordered" evidence="5">
    <location>
        <begin position="1"/>
        <end position="23"/>
    </location>
</feature>
<keyword evidence="3 6" id="KW-1133">Transmembrane helix</keyword>
<feature type="transmembrane region" description="Helical" evidence="6">
    <location>
        <begin position="471"/>
        <end position="492"/>
    </location>
</feature>
<evidence type="ECO:0000256" key="4">
    <source>
        <dbReference type="ARBA" id="ARBA00023136"/>
    </source>
</evidence>
<evidence type="ECO:0000313" key="8">
    <source>
        <dbReference type="EMBL" id="TID25772.1"/>
    </source>
</evidence>
<feature type="transmembrane region" description="Helical" evidence="6">
    <location>
        <begin position="133"/>
        <end position="152"/>
    </location>
</feature>
<evidence type="ECO:0000256" key="2">
    <source>
        <dbReference type="ARBA" id="ARBA00022692"/>
    </source>
</evidence>